<organism evidence="1 2">
    <name type="scientific">Trinickia symbiotica</name>
    <dbReference type="NCBI Taxonomy" id="863227"/>
    <lineage>
        <taxon>Bacteria</taxon>
        <taxon>Pseudomonadati</taxon>
        <taxon>Pseudomonadota</taxon>
        <taxon>Betaproteobacteria</taxon>
        <taxon>Burkholderiales</taxon>
        <taxon>Burkholderiaceae</taxon>
        <taxon>Trinickia</taxon>
    </lineage>
</organism>
<dbReference type="EMBL" id="PYUC01000024">
    <property type="protein sequence ID" value="PTB17066.1"/>
    <property type="molecule type" value="Genomic_DNA"/>
</dbReference>
<proteinExistence type="predicted"/>
<dbReference type="AlphaFoldDB" id="A0A2T3XKL3"/>
<evidence type="ECO:0000313" key="2">
    <source>
        <dbReference type="Proteomes" id="UP000240638"/>
    </source>
</evidence>
<reference evidence="1 2" key="1">
    <citation type="submission" date="2018-03" db="EMBL/GenBank/DDBJ databases">
        <title>Whole genome analyses suggest that Burkholderia sensu lato contains two further novel genera in the rhizoxinica-symbiotica group Mycetohabitans gen. nov., and Trinickia gen. nov.: implications for the evolution of diazotrophy and nodulation in the Burkholderiaceae.</title>
        <authorList>
            <person name="Estrada De Los Santos P."/>
            <person name="Palmer M."/>
            <person name="Chavez-Ramirez B."/>
            <person name="Steenkamp E.T."/>
            <person name="Hirsch A.M."/>
            <person name="Manyaka P."/>
            <person name="Maluk M."/>
            <person name="Lafos M."/>
            <person name="Crook M."/>
            <person name="Gross E."/>
            <person name="Simon M.F."/>
            <person name="Bueno Dos Reis Junior F."/>
            <person name="Poole P.S."/>
            <person name="Venter S.N."/>
            <person name="James E.K."/>
        </authorList>
    </citation>
    <scope>NUCLEOTIDE SEQUENCE [LARGE SCALE GENOMIC DNA]</scope>
    <source>
        <strain evidence="1 2">JPY-366</strain>
    </source>
</reference>
<dbReference type="RefSeq" id="WP_107154186.1">
    <property type="nucleotide sequence ID" value="NZ_PYUC01000024.1"/>
</dbReference>
<name>A0A2T3XKL3_9BURK</name>
<accession>A0A2T3XKL3</accession>
<dbReference type="Proteomes" id="UP000240638">
    <property type="component" value="Unassembled WGS sequence"/>
</dbReference>
<evidence type="ECO:0000313" key="1">
    <source>
        <dbReference type="EMBL" id="PTB17066.1"/>
    </source>
</evidence>
<gene>
    <name evidence="1" type="ORF">C9I57_30095</name>
</gene>
<protein>
    <submittedName>
        <fullName evidence="1">Uncharacterized protein</fullName>
    </submittedName>
</protein>
<comment type="caution">
    <text evidence="1">The sequence shown here is derived from an EMBL/GenBank/DDBJ whole genome shotgun (WGS) entry which is preliminary data.</text>
</comment>
<sequence length="357" mass="40029">MEAKQFGKDDMAALKKRVDIAGAFGWSVVSGVTAIVLREKGEAALNNVWRTLMAAEQSQRFVEALEKLGIRNDPPAVTAAKYHYFSNSIGGLTLQYVEETPKKVWIRYMPPWGTFPGISALAVPSSVRRTILSTWHPRNGELIGCPRLGWVATKFVAEGHPYDEGYFMEYDHDLRPEERFRVEHVDRSPEFDAAKAPKLDPSQWPEARILKGSANYAADYVKHAIEVVVSQFGMHAASHLVASAMKLLAVQFTPSLKAATEVEGNSPAALAQTYATIIGAFKNAPHWKALSEDVAELSFETFEPFPYPHSAQMRAAVFAYFEMSVRTLNGHVRLARHYDEASGFERWTFTDTKTWLW</sequence>